<dbReference type="EMBL" id="BAAAGG010000005">
    <property type="protein sequence ID" value="GAA0754532.1"/>
    <property type="molecule type" value="Genomic_DNA"/>
</dbReference>
<evidence type="ECO:0000256" key="1">
    <source>
        <dbReference type="ARBA" id="ARBA00010641"/>
    </source>
</evidence>
<feature type="domain" description="RNA polymerase sigma factor 70 region 4 type 2" evidence="6">
    <location>
        <begin position="120"/>
        <end position="167"/>
    </location>
</feature>
<evidence type="ECO:0000256" key="3">
    <source>
        <dbReference type="ARBA" id="ARBA00023082"/>
    </source>
</evidence>
<keyword evidence="8" id="KW-1185">Reference proteome</keyword>
<dbReference type="PANTHER" id="PTHR43133">
    <property type="entry name" value="RNA POLYMERASE ECF-TYPE SIGMA FACTO"/>
    <property type="match status" value="1"/>
</dbReference>
<evidence type="ECO:0000259" key="5">
    <source>
        <dbReference type="Pfam" id="PF04542"/>
    </source>
</evidence>
<protein>
    <recommendedName>
        <fullName evidence="9">RNA polymerase subunit sigma-70</fullName>
    </recommendedName>
</protein>
<dbReference type="RefSeq" id="WP_224453366.1">
    <property type="nucleotide sequence ID" value="NZ_BAAAGG010000005.1"/>
</dbReference>
<dbReference type="CDD" id="cd06171">
    <property type="entry name" value="Sigma70_r4"/>
    <property type="match status" value="1"/>
</dbReference>
<gene>
    <name evidence="7" type="ORF">GCM10009433_08200</name>
</gene>
<comment type="similarity">
    <text evidence="1">Belongs to the sigma-70 factor family. ECF subfamily.</text>
</comment>
<evidence type="ECO:0000259" key="6">
    <source>
        <dbReference type="Pfam" id="PF08281"/>
    </source>
</evidence>
<comment type="caution">
    <text evidence="7">The sequence shown here is derived from an EMBL/GenBank/DDBJ whole genome shotgun (WGS) entry which is preliminary data.</text>
</comment>
<dbReference type="InterPro" id="IPR013325">
    <property type="entry name" value="RNA_pol_sigma_r2"/>
</dbReference>
<name>A0ABN1K4J6_9FLAO</name>
<accession>A0ABN1K4J6</accession>
<dbReference type="NCBIfam" id="TIGR02937">
    <property type="entry name" value="sigma70-ECF"/>
    <property type="match status" value="1"/>
</dbReference>
<dbReference type="Pfam" id="PF08281">
    <property type="entry name" value="Sigma70_r4_2"/>
    <property type="match status" value="1"/>
</dbReference>
<dbReference type="SUPFAM" id="SSF88659">
    <property type="entry name" value="Sigma3 and sigma4 domains of RNA polymerase sigma factors"/>
    <property type="match status" value="1"/>
</dbReference>
<dbReference type="InterPro" id="IPR013324">
    <property type="entry name" value="RNA_pol_sigma_r3/r4-like"/>
</dbReference>
<dbReference type="Proteomes" id="UP001500185">
    <property type="component" value="Unassembled WGS sequence"/>
</dbReference>
<keyword evidence="4" id="KW-0804">Transcription</keyword>
<dbReference type="InterPro" id="IPR014284">
    <property type="entry name" value="RNA_pol_sigma-70_dom"/>
</dbReference>
<dbReference type="Gene3D" id="1.10.1740.10">
    <property type="match status" value="1"/>
</dbReference>
<evidence type="ECO:0000313" key="8">
    <source>
        <dbReference type="Proteomes" id="UP001500185"/>
    </source>
</evidence>
<sequence length="174" mass="20476">MKKAHSLVKNCCEKSVFSKLHQRYAKDLHDFIYYKFGEEHNPKDKVQEAFLKLWENCKKIVPGKAKSYLFSVANNTTLNVIKHKKVVLNYELNFKQKNSDNQDPQFVLEEKEYLDKYQIAISNLTEEKRVAFLLNRVEGKKHKEIAEILGISKKAVEKRIYTALEQLRKEIEGI</sequence>
<evidence type="ECO:0000256" key="2">
    <source>
        <dbReference type="ARBA" id="ARBA00023015"/>
    </source>
</evidence>
<organism evidence="7 8">
    <name type="scientific">Psychroflexus lacisalsi</name>
    <dbReference type="NCBI Taxonomy" id="503928"/>
    <lineage>
        <taxon>Bacteria</taxon>
        <taxon>Pseudomonadati</taxon>
        <taxon>Bacteroidota</taxon>
        <taxon>Flavobacteriia</taxon>
        <taxon>Flavobacteriales</taxon>
        <taxon>Flavobacteriaceae</taxon>
        <taxon>Psychroflexus</taxon>
    </lineage>
</organism>
<dbReference type="Pfam" id="PF04542">
    <property type="entry name" value="Sigma70_r2"/>
    <property type="match status" value="1"/>
</dbReference>
<reference evidence="7 8" key="1">
    <citation type="journal article" date="2019" name="Int. J. Syst. Evol. Microbiol.">
        <title>The Global Catalogue of Microorganisms (GCM) 10K type strain sequencing project: providing services to taxonomists for standard genome sequencing and annotation.</title>
        <authorList>
            <consortium name="The Broad Institute Genomics Platform"/>
            <consortium name="The Broad Institute Genome Sequencing Center for Infectious Disease"/>
            <person name="Wu L."/>
            <person name="Ma J."/>
        </authorList>
    </citation>
    <scope>NUCLEOTIDE SEQUENCE [LARGE SCALE GENOMIC DNA]</scope>
    <source>
        <strain evidence="7 8">JCM 16231</strain>
    </source>
</reference>
<keyword evidence="2" id="KW-0805">Transcription regulation</keyword>
<dbReference type="InterPro" id="IPR007627">
    <property type="entry name" value="RNA_pol_sigma70_r2"/>
</dbReference>
<evidence type="ECO:0000313" key="7">
    <source>
        <dbReference type="EMBL" id="GAA0754532.1"/>
    </source>
</evidence>
<dbReference type="InterPro" id="IPR036388">
    <property type="entry name" value="WH-like_DNA-bd_sf"/>
</dbReference>
<dbReference type="InterPro" id="IPR039425">
    <property type="entry name" value="RNA_pol_sigma-70-like"/>
</dbReference>
<feature type="domain" description="RNA polymerase sigma-70 region 2" evidence="5">
    <location>
        <begin position="20"/>
        <end position="84"/>
    </location>
</feature>
<dbReference type="PANTHER" id="PTHR43133:SF46">
    <property type="entry name" value="RNA POLYMERASE SIGMA-70 FACTOR ECF SUBFAMILY"/>
    <property type="match status" value="1"/>
</dbReference>
<evidence type="ECO:0000256" key="4">
    <source>
        <dbReference type="ARBA" id="ARBA00023163"/>
    </source>
</evidence>
<dbReference type="Gene3D" id="1.10.10.10">
    <property type="entry name" value="Winged helix-like DNA-binding domain superfamily/Winged helix DNA-binding domain"/>
    <property type="match status" value="1"/>
</dbReference>
<evidence type="ECO:0008006" key="9">
    <source>
        <dbReference type="Google" id="ProtNLM"/>
    </source>
</evidence>
<dbReference type="InterPro" id="IPR013249">
    <property type="entry name" value="RNA_pol_sigma70_r4_t2"/>
</dbReference>
<keyword evidence="3" id="KW-0731">Sigma factor</keyword>
<dbReference type="SUPFAM" id="SSF88946">
    <property type="entry name" value="Sigma2 domain of RNA polymerase sigma factors"/>
    <property type="match status" value="1"/>
</dbReference>
<proteinExistence type="inferred from homology"/>